<name>A0A1V4IIQ1_9CLOT</name>
<dbReference type="PANTHER" id="PTHR42920">
    <property type="entry name" value="OS03G0707200 PROTEIN-RELATED"/>
    <property type="match status" value="1"/>
</dbReference>
<reference evidence="9 10" key="1">
    <citation type="submission" date="2017-03" db="EMBL/GenBank/DDBJ databases">
        <title>Genome sequence of Clostridium chromiireducens DSM 23318.</title>
        <authorList>
            <person name="Poehlein A."/>
            <person name="Daniel R."/>
        </authorList>
    </citation>
    <scope>NUCLEOTIDE SEQUENCE [LARGE SCALE GENOMIC DNA]</scope>
    <source>
        <strain evidence="9 10">DSM 23318</strain>
    </source>
</reference>
<organism evidence="9 10">
    <name type="scientific">Clostridium chromiireducens</name>
    <dbReference type="NCBI Taxonomy" id="225345"/>
    <lineage>
        <taxon>Bacteria</taxon>
        <taxon>Bacillati</taxon>
        <taxon>Bacillota</taxon>
        <taxon>Clostridia</taxon>
        <taxon>Eubacteriales</taxon>
        <taxon>Clostridiaceae</taxon>
        <taxon>Clostridium</taxon>
    </lineage>
</organism>
<evidence type="ECO:0000256" key="6">
    <source>
        <dbReference type="ARBA" id="ARBA00023136"/>
    </source>
</evidence>
<comment type="caution">
    <text evidence="9">The sequence shown here is derived from an EMBL/GenBank/DDBJ whole genome shotgun (WGS) entry which is preliminary data.</text>
</comment>
<dbReference type="EMBL" id="MZGT01000053">
    <property type="protein sequence ID" value="OPJ59367.1"/>
    <property type="molecule type" value="Genomic_DNA"/>
</dbReference>
<dbReference type="SUPFAM" id="SSF103481">
    <property type="entry name" value="Multidrug resistance efflux transporter EmrE"/>
    <property type="match status" value="2"/>
</dbReference>
<feature type="domain" description="EamA" evidence="8">
    <location>
        <begin position="158"/>
        <end position="290"/>
    </location>
</feature>
<feature type="transmembrane region" description="Helical" evidence="7">
    <location>
        <begin position="275"/>
        <end position="293"/>
    </location>
</feature>
<feature type="transmembrane region" description="Helical" evidence="7">
    <location>
        <begin position="189"/>
        <end position="208"/>
    </location>
</feature>
<sequence length="302" mass="33342">MKKMRGELILLLSAMLWGTCFVFQKMGMDYIGPYTLGTFRFLIGALALIPVMFIFTHINNKKDPHTQKVHLEFMDKQLFIGGILCGTALFAAASLQQIGLKYTTAGKAGFITSLEIVLVAAIIIFVSRKVQINIIIGVFLAVIGMYLLCMVDGFYLGKGDLYELAGVFFWAMQILAIDKYSKNVDGIKLSFVQFITTGILSCVFMFLFETPHLDDLKNGTIPILYTAIIEVAVAYTLQIIGQKYTPPISAAIILSLESVFSVISGAVMLGEKMSFREVTGCIFMFAAIIVSQLPDRSAKLDN</sequence>
<feature type="transmembrane region" description="Helical" evidence="7">
    <location>
        <begin position="78"/>
        <end position="96"/>
    </location>
</feature>
<dbReference type="InterPro" id="IPR000620">
    <property type="entry name" value="EamA_dom"/>
</dbReference>
<dbReference type="Pfam" id="PF00892">
    <property type="entry name" value="EamA"/>
    <property type="match status" value="2"/>
</dbReference>
<feature type="transmembrane region" description="Helical" evidence="7">
    <location>
        <begin position="248"/>
        <end position="269"/>
    </location>
</feature>
<evidence type="ECO:0000256" key="7">
    <source>
        <dbReference type="SAM" id="Phobius"/>
    </source>
</evidence>
<evidence type="ECO:0000313" key="9">
    <source>
        <dbReference type="EMBL" id="OPJ59367.1"/>
    </source>
</evidence>
<proteinExistence type="inferred from homology"/>
<dbReference type="PANTHER" id="PTHR42920:SF5">
    <property type="entry name" value="EAMA DOMAIN-CONTAINING PROTEIN"/>
    <property type="match status" value="1"/>
</dbReference>
<comment type="subcellular location">
    <subcellularLocation>
        <location evidence="1">Cell membrane</location>
        <topology evidence="1">Multi-pass membrane protein</topology>
    </subcellularLocation>
</comment>
<feature type="transmembrane region" description="Helical" evidence="7">
    <location>
        <begin position="108"/>
        <end position="127"/>
    </location>
</feature>
<gene>
    <name evidence="9" type="ORF">CLCHR_35170</name>
</gene>
<keyword evidence="3" id="KW-1003">Cell membrane</keyword>
<keyword evidence="6 7" id="KW-0472">Membrane</keyword>
<dbReference type="RefSeq" id="WP_079441167.1">
    <property type="nucleotide sequence ID" value="NZ_MZGT01000053.1"/>
</dbReference>
<protein>
    <submittedName>
        <fullName evidence="9">EamA-like transporter family protein</fullName>
    </submittedName>
</protein>
<dbReference type="AlphaFoldDB" id="A0A1V4IIQ1"/>
<evidence type="ECO:0000256" key="1">
    <source>
        <dbReference type="ARBA" id="ARBA00004651"/>
    </source>
</evidence>
<dbReference type="Proteomes" id="UP000191056">
    <property type="component" value="Unassembled WGS sequence"/>
</dbReference>
<evidence type="ECO:0000256" key="5">
    <source>
        <dbReference type="ARBA" id="ARBA00022989"/>
    </source>
</evidence>
<comment type="similarity">
    <text evidence="2">Belongs to the EamA transporter family.</text>
</comment>
<dbReference type="InterPro" id="IPR051258">
    <property type="entry name" value="Diverse_Substrate_Transporter"/>
</dbReference>
<evidence type="ECO:0000259" key="8">
    <source>
        <dbReference type="Pfam" id="PF00892"/>
    </source>
</evidence>
<dbReference type="STRING" id="225345.CLCHR_35170"/>
<evidence type="ECO:0000313" key="10">
    <source>
        <dbReference type="Proteomes" id="UP000191056"/>
    </source>
</evidence>
<feature type="transmembrane region" description="Helical" evidence="7">
    <location>
        <begin position="38"/>
        <end position="58"/>
    </location>
</feature>
<dbReference type="InterPro" id="IPR037185">
    <property type="entry name" value="EmrE-like"/>
</dbReference>
<evidence type="ECO:0000256" key="3">
    <source>
        <dbReference type="ARBA" id="ARBA00022475"/>
    </source>
</evidence>
<feature type="domain" description="EamA" evidence="8">
    <location>
        <begin position="5"/>
        <end position="148"/>
    </location>
</feature>
<dbReference type="OrthoDB" id="9804865at2"/>
<evidence type="ECO:0000256" key="4">
    <source>
        <dbReference type="ARBA" id="ARBA00022692"/>
    </source>
</evidence>
<dbReference type="GO" id="GO:0005886">
    <property type="term" value="C:plasma membrane"/>
    <property type="evidence" value="ECO:0007669"/>
    <property type="project" value="UniProtKB-SubCell"/>
</dbReference>
<feature type="transmembrane region" description="Helical" evidence="7">
    <location>
        <begin position="134"/>
        <end position="155"/>
    </location>
</feature>
<feature type="transmembrane region" description="Helical" evidence="7">
    <location>
        <begin position="220"/>
        <end position="241"/>
    </location>
</feature>
<keyword evidence="5 7" id="KW-1133">Transmembrane helix</keyword>
<accession>A0A1V4IIQ1</accession>
<keyword evidence="4 7" id="KW-0812">Transmembrane</keyword>
<evidence type="ECO:0000256" key="2">
    <source>
        <dbReference type="ARBA" id="ARBA00007362"/>
    </source>
</evidence>
<keyword evidence="10" id="KW-1185">Reference proteome</keyword>